<name>A0A0C3DLY5_9AGAM</name>
<evidence type="ECO:0000313" key="1">
    <source>
        <dbReference type="EMBL" id="KIM57051.1"/>
    </source>
</evidence>
<accession>A0A0C3DLY5</accession>
<dbReference type="Proteomes" id="UP000053989">
    <property type="component" value="Unassembled WGS sequence"/>
</dbReference>
<sequence>MSSSYRGNSMGREIQAQWYLHRVCDFSLKARSCIALQLTSIPSVFNFLPMKSIQLSRKGLFHGMDIQMASDLEYKKSTD</sequence>
<dbReference type="HOGENOM" id="CLU_2607380_0_0_1"/>
<organism evidence="1 2">
    <name type="scientific">Scleroderma citrinum Foug A</name>
    <dbReference type="NCBI Taxonomy" id="1036808"/>
    <lineage>
        <taxon>Eukaryota</taxon>
        <taxon>Fungi</taxon>
        <taxon>Dikarya</taxon>
        <taxon>Basidiomycota</taxon>
        <taxon>Agaricomycotina</taxon>
        <taxon>Agaricomycetes</taxon>
        <taxon>Agaricomycetidae</taxon>
        <taxon>Boletales</taxon>
        <taxon>Sclerodermatineae</taxon>
        <taxon>Sclerodermataceae</taxon>
        <taxon>Scleroderma</taxon>
    </lineage>
</organism>
<dbReference type="AlphaFoldDB" id="A0A0C3DLY5"/>
<reference evidence="1 2" key="1">
    <citation type="submission" date="2014-04" db="EMBL/GenBank/DDBJ databases">
        <authorList>
            <consortium name="DOE Joint Genome Institute"/>
            <person name="Kuo A."/>
            <person name="Kohler A."/>
            <person name="Nagy L.G."/>
            <person name="Floudas D."/>
            <person name="Copeland A."/>
            <person name="Barry K.W."/>
            <person name="Cichocki N."/>
            <person name="Veneault-Fourrey C."/>
            <person name="LaButti K."/>
            <person name="Lindquist E.A."/>
            <person name="Lipzen A."/>
            <person name="Lundell T."/>
            <person name="Morin E."/>
            <person name="Murat C."/>
            <person name="Sun H."/>
            <person name="Tunlid A."/>
            <person name="Henrissat B."/>
            <person name="Grigoriev I.V."/>
            <person name="Hibbett D.S."/>
            <person name="Martin F."/>
            <person name="Nordberg H.P."/>
            <person name="Cantor M.N."/>
            <person name="Hua S.X."/>
        </authorList>
    </citation>
    <scope>NUCLEOTIDE SEQUENCE [LARGE SCALE GENOMIC DNA]</scope>
    <source>
        <strain evidence="1 2">Foug A</strain>
    </source>
</reference>
<gene>
    <name evidence="1" type="ORF">SCLCIDRAFT_187906</name>
</gene>
<proteinExistence type="predicted"/>
<reference evidence="2" key="2">
    <citation type="submission" date="2015-01" db="EMBL/GenBank/DDBJ databases">
        <title>Evolutionary Origins and Diversification of the Mycorrhizal Mutualists.</title>
        <authorList>
            <consortium name="DOE Joint Genome Institute"/>
            <consortium name="Mycorrhizal Genomics Consortium"/>
            <person name="Kohler A."/>
            <person name="Kuo A."/>
            <person name="Nagy L.G."/>
            <person name="Floudas D."/>
            <person name="Copeland A."/>
            <person name="Barry K.W."/>
            <person name="Cichocki N."/>
            <person name="Veneault-Fourrey C."/>
            <person name="LaButti K."/>
            <person name="Lindquist E.A."/>
            <person name="Lipzen A."/>
            <person name="Lundell T."/>
            <person name="Morin E."/>
            <person name="Murat C."/>
            <person name="Riley R."/>
            <person name="Ohm R."/>
            <person name="Sun H."/>
            <person name="Tunlid A."/>
            <person name="Henrissat B."/>
            <person name="Grigoriev I.V."/>
            <person name="Hibbett D.S."/>
            <person name="Martin F."/>
        </authorList>
    </citation>
    <scope>NUCLEOTIDE SEQUENCE [LARGE SCALE GENOMIC DNA]</scope>
    <source>
        <strain evidence="2">Foug A</strain>
    </source>
</reference>
<dbReference type="InParanoid" id="A0A0C3DLY5"/>
<protein>
    <submittedName>
        <fullName evidence="1">Uncharacterized protein</fullName>
    </submittedName>
</protein>
<keyword evidence="2" id="KW-1185">Reference proteome</keyword>
<evidence type="ECO:0000313" key="2">
    <source>
        <dbReference type="Proteomes" id="UP000053989"/>
    </source>
</evidence>
<dbReference type="EMBL" id="KN822106">
    <property type="protein sequence ID" value="KIM57051.1"/>
    <property type="molecule type" value="Genomic_DNA"/>
</dbReference>